<evidence type="ECO:0000313" key="9">
    <source>
        <dbReference type="EMBL" id="MBU3806068.1"/>
    </source>
</evidence>
<dbReference type="Proteomes" id="UP000713596">
    <property type="component" value="Unassembled WGS sequence"/>
</dbReference>
<evidence type="ECO:0000313" key="10">
    <source>
        <dbReference type="Proteomes" id="UP000713596"/>
    </source>
</evidence>
<reference evidence="9" key="1">
    <citation type="journal article" date="2021" name="PeerJ">
        <title>Extensive microbial diversity within the chicken gut microbiome revealed by metagenomics and culture.</title>
        <authorList>
            <person name="Gilroy R."/>
            <person name="Ravi A."/>
            <person name="Getino M."/>
            <person name="Pursley I."/>
            <person name="Horton D.L."/>
            <person name="Alikhan N.F."/>
            <person name="Baker D."/>
            <person name="Gharbi K."/>
            <person name="Hall N."/>
            <person name="Watson M."/>
            <person name="Adriaenssens E.M."/>
            <person name="Foster-Nyarko E."/>
            <person name="Jarju S."/>
            <person name="Secka A."/>
            <person name="Antonio M."/>
            <person name="Oren A."/>
            <person name="Chaudhuri R.R."/>
            <person name="La Ragione R."/>
            <person name="Hildebrand F."/>
            <person name="Pallen M.J."/>
        </authorList>
    </citation>
    <scope>NUCLEOTIDE SEQUENCE</scope>
    <source>
        <strain evidence="9">B5_2728</strain>
    </source>
</reference>
<dbReference type="GO" id="GO:0016746">
    <property type="term" value="F:acyltransferase activity"/>
    <property type="evidence" value="ECO:0007669"/>
    <property type="project" value="UniProtKB-KW"/>
</dbReference>
<feature type="transmembrane region" description="Helical" evidence="8">
    <location>
        <begin position="47"/>
        <end position="67"/>
    </location>
</feature>
<dbReference type="EMBL" id="JAHLFP010000031">
    <property type="protein sequence ID" value="MBU3806068.1"/>
    <property type="molecule type" value="Genomic_DNA"/>
</dbReference>
<dbReference type="PANTHER" id="PTHR13285">
    <property type="entry name" value="ACYLTRANSFERASE"/>
    <property type="match status" value="1"/>
</dbReference>
<dbReference type="InterPro" id="IPR004299">
    <property type="entry name" value="MBOAT_fam"/>
</dbReference>
<evidence type="ECO:0000256" key="6">
    <source>
        <dbReference type="ARBA" id="ARBA00023136"/>
    </source>
</evidence>
<keyword evidence="6 7" id="KW-0472">Membrane</keyword>
<dbReference type="Pfam" id="PF03062">
    <property type="entry name" value="MBOAT"/>
    <property type="match status" value="1"/>
</dbReference>
<organism evidence="9 10">
    <name type="scientific">Candidatus Allofournierella pullistercoris</name>
    <dbReference type="NCBI Taxonomy" id="2838597"/>
    <lineage>
        <taxon>Bacteria</taxon>
        <taxon>Bacillati</taxon>
        <taxon>Bacillota</taxon>
        <taxon>Clostridia</taxon>
        <taxon>Eubacteriales</taxon>
        <taxon>Oscillospiraceae</taxon>
        <taxon>Allofournierella</taxon>
    </lineage>
</organism>
<reference evidence="9" key="2">
    <citation type="submission" date="2021-04" db="EMBL/GenBank/DDBJ databases">
        <authorList>
            <person name="Gilroy R."/>
        </authorList>
    </citation>
    <scope>NUCLEOTIDE SEQUENCE</scope>
    <source>
        <strain evidence="9">B5_2728</strain>
    </source>
</reference>
<comment type="similarity">
    <text evidence="2 7">Belongs to the membrane-bound acyltransferase family.</text>
</comment>
<feature type="transmembrane region" description="Helical" evidence="8">
    <location>
        <begin position="463"/>
        <end position="486"/>
    </location>
</feature>
<feature type="transmembrane region" description="Helical" evidence="8">
    <location>
        <begin position="377"/>
        <end position="404"/>
    </location>
</feature>
<dbReference type="PIRSF" id="PIRSF016636">
    <property type="entry name" value="AlgI_DltB"/>
    <property type="match status" value="1"/>
</dbReference>
<comment type="subcellular location">
    <subcellularLocation>
        <location evidence="1">Cell membrane</location>
        <topology evidence="1">Multi-pass membrane protein</topology>
    </subcellularLocation>
</comment>
<comment type="caution">
    <text evidence="9">The sequence shown here is derived from an EMBL/GenBank/DDBJ whole genome shotgun (WGS) entry which is preliminary data.</text>
</comment>
<keyword evidence="3 7" id="KW-1003">Cell membrane</keyword>
<feature type="transmembrane region" description="Helical" evidence="8">
    <location>
        <begin position="79"/>
        <end position="98"/>
    </location>
</feature>
<dbReference type="GO" id="GO:0042121">
    <property type="term" value="P:alginic acid biosynthetic process"/>
    <property type="evidence" value="ECO:0007669"/>
    <property type="project" value="InterPro"/>
</dbReference>
<evidence type="ECO:0000256" key="4">
    <source>
        <dbReference type="ARBA" id="ARBA00022692"/>
    </source>
</evidence>
<sequence length="489" mass="56113">MDFNTPIFLAFFAVCAVLTYCMPRVAKPYFLLLASYAFYLYQPQNARLVWVLITATTLTWIGGLLLGEKSLQRFPWLKRAILATVVGFSLLCLIRYKYYDFISQLVHQGGEAIGQDWNLPKLDLIAPLGLSYFLFQSMGYLFDVYLGRQKPVKNPVHYALFVSFFPCIFTGPIERAPHLLPQFHHPHPFDYHRMSGGAFRMLWGYFKKMVLADGLSTFVSTIYAKPEGVAGPYLLAASLLFSYQLYLDFSGCCDIAIGAGRILGFDLMENFRRPFSSLSYPELWRRWHISLSSWFRDYLYIPLGGNRCSPLRQWFNSVFTFVVSGLWHGASVGYLIWGFLNGMILWLSKTTQPLRSKLDEKNPLYRIRPLRHGIKRICVYLLFTACIVFFAADLYGGEALAVYIGLFQGWDIPFEKLMQGFSQYGLTLSTALVGAIGIFITDRVEATGSVALWIRKRHFLVRWVLYYLLALAILFFGSFGKSAFIYQNY</sequence>
<dbReference type="GO" id="GO:0005886">
    <property type="term" value="C:plasma membrane"/>
    <property type="evidence" value="ECO:0007669"/>
    <property type="project" value="UniProtKB-SubCell"/>
</dbReference>
<dbReference type="InterPro" id="IPR028362">
    <property type="entry name" value="AlgI"/>
</dbReference>
<dbReference type="InterPro" id="IPR024194">
    <property type="entry name" value="Ac/AlaTfrase_AlgI/DltB"/>
</dbReference>
<evidence type="ECO:0008006" key="11">
    <source>
        <dbReference type="Google" id="ProtNLM"/>
    </source>
</evidence>
<keyword evidence="5 8" id="KW-1133">Transmembrane helix</keyword>
<evidence type="ECO:0000256" key="3">
    <source>
        <dbReference type="ARBA" id="ARBA00022475"/>
    </source>
</evidence>
<accession>A0A948T247</accession>
<evidence type="ECO:0000256" key="7">
    <source>
        <dbReference type="PIRNR" id="PIRNR016636"/>
    </source>
</evidence>
<dbReference type="PANTHER" id="PTHR13285:SF18">
    <property type="entry name" value="PROTEIN-CYSTEINE N-PALMITOYLTRANSFERASE RASP"/>
    <property type="match status" value="1"/>
</dbReference>
<keyword evidence="7" id="KW-0808">Transferase</keyword>
<feature type="transmembrane region" description="Helical" evidence="8">
    <location>
        <begin position="424"/>
        <end position="442"/>
    </location>
</feature>
<gene>
    <name evidence="9" type="ORF">H9882_04155</name>
</gene>
<evidence type="ECO:0000256" key="1">
    <source>
        <dbReference type="ARBA" id="ARBA00004651"/>
    </source>
</evidence>
<evidence type="ECO:0000256" key="2">
    <source>
        <dbReference type="ARBA" id="ARBA00010323"/>
    </source>
</evidence>
<evidence type="ECO:0000256" key="8">
    <source>
        <dbReference type="SAM" id="Phobius"/>
    </source>
</evidence>
<dbReference type="AlphaFoldDB" id="A0A948T247"/>
<keyword evidence="7" id="KW-0012">Acyltransferase</keyword>
<proteinExistence type="inferred from homology"/>
<protein>
    <recommendedName>
        <fullName evidence="11">MBOAT family protein</fullName>
    </recommendedName>
</protein>
<name>A0A948T247_9FIRM</name>
<dbReference type="PIRSF" id="PIRSF500217">
    <property type="entry name" value="AlgI"/>
    <property type="match status" value="1"/>
</dbReference>
<feature type="transmembrane region" description="Helical" evidence="8">
    <location>
        <begin position="156"/>
        <end position="173"/>
    </location>
</feature>
<feature type="transmembrane region" description="Helical" evidence="8">
    <location>
        <begin position="124"/>
        <end position="144"/>
    </location>
</feature>
<feature type="transmembrane region" description="Helical" evidence="8">
    <location>
        <begin position="326"/>
        <end position="347"/>
    </location>
</feature>
<evidence type="ECO:0000256" key="5">
    <source>
        <dbReference type="ARBA" id="ARBA00022989"/>
    </source>
</evidence>
<dbReference type="InterPro" id="IPR051085">
    <property type="entry name" value="MB_O-acyltransferase"/>
</dbReference>
<keyword evidence="4 8" id="KW-0812">Transmembrane</keyword>